<dbReference type="PANTHER" id="PTHR45953">
    <property type="entry name" value="IDURONATE 2-SULFATASE"/>
    <property type="match status" value="1"/>
</dbReference>
<dbReference type="Pfam" id="PF00884">
    <property type="entry name" value="Sulfatase"/>
    <property type="match status" value="1"/>
</dbReference>
<dbReference type="GO" id="GO:0016020">
    <property type="term" value="C:membrane"/>
    <property type="evidence" value="ECO:0007669"/>
    <property type="project" value="InterPro"/>
</dbReference>
<dbReference type="GO" id="GO:0012505">
    <property type="term" value="C:endomembrane system"/>
    <property type="evidence" value="ECO:0007669"/>
    <property type="project" value="UniProtKB-SubCell"/>
</dbReference>
<dbReference type="AlphaFoldDB" id="A0A8H8TS93"/>
<feature type="region of interest" description="Disordered" evidence="8">
    <location>
        <begin position="278"/>
        <end position="314"/>
    </location>
</feature>
<evidence type="ECO:0000259" key="10">
    <source>
        <dbReference type="Pfam" id="PF12411"/>
    </source>
</evidence>
<dbReference type="InterPro" id="IPR024607">
    <property type="entry name" value="Sulfatase_CS"/>
</dbReference>
<dbReference type="InterPro" id="IPR017850">
    <property type="entry name" value="Alkaline_phosphatase_core_sf"/>
</dbReference>
<keyword evidence="6" id="KW-1133">Transmembrane helix</keyword>
<dbReference type="NCBIfam" id="TIGR03417">
    <property type="entry name" value="chol_sulfatase"/>
    <property type="match status" value="1"/>
</dbReference>
<comment type="subcellular location">
    <subcellularLocation>
        <location evidence="1">Endomembrane system</location>
        <topology evidence="1">Multi-pass membrane protein</topology>
    </subcellularLocation>
</comment>
<dbReference type="Gene3D" id="3.40.720.10">
    <property type="entry name" value="Alkaline Phosphatase, subunit A"/>
    <property type="match status" value="1"/>
</dbReference>
<feature type="compositionally biased region" description="Low complexity" evidence="8">
    <location>
        <begin position="293"/>
        <end position="314"/>
    </location>
</feature>
<name>A0A8H8TS93_9BASI</name>
<dbReference type="InterPro" id="IPR025863">
    <property type="entry name" value="Choline_sulf_C_dom"/>
</dbReference>
<dbReference type="InterPro" id="IPR017785">
    <property type="entry name" value="Choline-sulfatase"/>
</dbReference>
<dbReference type="GO" id="GO:0005737">
    <property type="term" value="C:cytoplasm"/>
    <property type="evidence" value="ECO:0007669"/>
    <property type="project" value="TreeGrafter"/>
</dbReference>
<keyword evidence="4" id="KW-0479">Metal-binding</keyword>
<dbReference type="InterPro" id="IPR006838">
    <property type="entry name" value="ADTRP_AIG1"/>
</dbReference>
<comment type="similarity">
    <text evidence="2">Belongs to the sulfatase family.</text>
</comment>
<organism evidence="11 12">
    <name type="scientific">Ustilago bromivora</name>
    <dbReference type="NCBI Taxonomy" id="307758"/>
    <lineage>
        <taxon>Eukaryota</taxon>
        <taxon>Fungi</taxon>
        <taxon>Dikarya</taxon>
        <taxon>Basidiomycota</taxon>
        <taxon>Ustilaginomycotina</taxon>
        <taxon>Ustilaginomycetes</taxon>
        <taxon>Ustilaginales</taxon>
        <taxon>Ustilaginaceae</taxon>
        <taxon>Ustilago</taxon>
    </lineage>
</organism>
<protein>
    <submittedName>
        <fullName evidence="11">Probable choline-sulfatase</fullName>
    </submittedName>
</protein>
<feature type="domain" description="Sulfatase N-terminal" evidence="9">
    <location>
        <begin position="331"/>
        <end position="677"/>
    </location>
</feature>
<evidence type="ECO:0000259" key="9">
    <source>
        <dbReference type="Pfam" id="PF00884"/>
    </source>
</evidence>
<dbReference type="PROSITE" id="PS00523">
    <property type="entry name" value="SULFATASE_1"/>
    <property type="match status" value="1"/>
</dbReference>
<reference evidence="11" key="1">
    <citation type="submission" date="2018-08" db="EMBL/GenBank/DDBJ databases">
        <authorList>
            <person name="Guldener U."/>
        </authorList>
    </citation>
    <scope>NUCLEOTIDE SEQUENCE</scope>
    <source>
        <strain evidence="11">UB2</strain>
    </source>
</reference>
<evidence type="ECO:0000256" key="6">
    <source>
        <dbReference type="ARBA" id="ARBA00022989"/>
    </source>
</evidence>
<feature type="compositionally biased region" description="Polar residues" evidence="8">
    <location>
        <begin position="278"/>
        <end position="291"/>
    </location>
</feature>
<dbReference type="Pfam" id="PF12411">
    <property type="entry name" value="Choline_sulf_C"/>
    <property type="match status" value="1"/>
</dbReference>
<sequence length="862" mass="96451">MATRNKQPAALIWRLIAISSCIYGFKSLDVLPDLLGVSMGNEYGGTATTMGLALILDLVGGPEGESVNESHARNKWYWHLNLCRQDPPASTRLNNPALCWLKDVLMAVSLPAETLITVMYWSIVAIDKDLLMQPRKIMDPANPGQVLREDKIAVPFSIDASLHAFPGVFLLIDFFVFSRRLPKSIPIPVIAAVATFAYSQWAEKCAKMNGHFPYPLLDIMNTSQRFGFYAKITPAIDQESSFLPPPSLDTLFARPAATSNMPVQSLNDAPAVNGSDFGQTAHANGHSTNGHANGHTNGHSVNGNGVNGHHVNGNGSAKAGLNVGLSSGSQPNILFIMADQLAAPQLRMYNEKSQILTPNLDRLARDAVVLESAYCNSPLCAPSRMALVTGQLPSKIGSYDNAASISSDLPTYAHYLRSAGYETVLAGKMHFIGDQLHGFEKRLTADIYPGDYGWAVNWDEPDRRLEWYHNASSILQAGPCVRSNQMDYDEEVLYKSRQYLFDHARRRRGGSSTRPFAMTVSFTHPHDPYTIEEEFWNLYENVDINMPEVDIHPDDQDPHSKRLRHVCDLEGRNFTPEQIKRAKRAYYASVSYVDTKIGQLLETLDKCGLRDDTIIVFSGDHGDMLGERSLWYKMSYFESSVRVPLLFNYPKMFAPRRVKANISTMDLLPTFCDIVGIPLQKQLPLDGISMLPHLLGQTGHDTVIAEYMGEGTVAPLFMIRRGPWKYITCPVDPPQLFNLLKDPKELVNLASDRDNLDAETRKVLEEFEHEALQRWDAKKITEEVLMVQRRRRFVFSSLKQGAWTSWDYQVPTDTQNMYIRSHLDLDDLERMARFPPVDEFGNTIGPSSKGTAALSAARPQYA</sequence>
<dbReference type="FunFam" id="3.40.720.10:FF:000032">
    <property type="entry name" value="Choline sulfatase"/>
    <property type="match status" value="1"/>
</dbReference>
<evidence type="ECO:0000256" key="8">
    <source>
        <dbReference type="SAM" id="MobiDB-lite"/>
    </source>
</evidence>
<keyword evidence="7" id="KW-0472">Membrane</keyword>
<evidence type="ECO:0000256" key="4">
    <source>
        <dbReference type="ARBA" id="ARBA00022723"/>
    </source>
</evidence>
<evidence type="ECO:0000313" key="11">
    <source>
        <dbReference type="EMBL" id="SYW78339.1"/>
    </source>
</evidence>
<dbReference type="CDD" id="cd16032">
    <property type="entry name" value="choline-sulfatase"/>
    <property type="match status" value="1"/>
</dbReference>
<dbReference type="Proteomes" id="UP000658997">
    <property type="component" value="Unassembled WGS sequence"/>
</dbReference>
<evidence type="ECO:0000256" key="2">
    <source>
        <dbReference type="ARBA" id="ARBA00008779"/>
    </source>
</evidence>
<accession>A0A8H8TS93</accession>
<dbReference type="GO" id="GO:0046872">
    <property type="term" value="F:metal ion binding"/>
    <property type="evidence" value="ECO:0007669"/>
    <property type="project" value="UniProtKB-KW"/>
</dbReference>
<dbReference type="PROSITE" id="PS00149">
    <property type="entry name" value="SULFATASE_2"/>
    <property type="match status" value="1"/>
</dbReference>
<evidence type="ECO:0000313" key="12">
    <source>
        <dbReference type="Proteomes" id="UP000658997"/>
    </source>
</evidence>
<dbReference type="SUPFAM" id="SSF53649">
    <property type="entry name" value="Alkaline phosphatase-like"/>
    <property type="match status" value="1"/>
</dbReference>
<keyword evidence="12" id="KW-1185">Reference proteome</keyword>
<feature type="region of interest" description="Disordered" evidence="8">
    <location>
        <begin position="842"/>
        <end position="862"/>
    </location>
</feature>
<dbReference type="GO" id="GO:0008484">
    <property type="term" value="F:sulfuric ester hydrolase activity"/>
    <property type="evidence" value="ECO:0007669"/>
    <property type="project" value="TreeGrafter"/>
</dbReference>
<dbReference type="InterPro" id="IPR000917">
    <property type="entry name" value="Sulfatase_N"/>
</dbReference>
<dbReference type="PANTHER" id="PTHR45953:SF1">
    <property type="entry name" value="IDURONATE 2-SULFATASE"/>
    <property type="match status" value="1"/>
</dbReference>
<evidence type="ECO:0000256" key="3">
    <source>
        <dbReference type="ARBA" id="ARBA00022692"/>
    </source>
</evidence>
<gene>
    <name evidence="11" type="ORF">UBRO2_02531</name>
</gene>
<feature type="domain" description="Choline sulfatase enzyme C-terminal" evidence="10">
    <location>
        <begin position="782"/>
        <end position="834"/>
    </location>
</feature>
<evidence type="ECO:0000256" key="5">
    <source>
        <dbReference type="ARBA" id="ARBA00022801"/>
    </source>
</evidence>
<dbReference type="Pfam" id="PF04750">
    <property type="entry name" value="Far-17a_AIG1"/>
    <property type="match status" value="1"/>
</dbReference>
<keyword evidence="3" id="KW-0812">Transmembrane</keyword>
<proteinExistence type="inferred from homology"/>
<comment type="caution">
    <text evidence="11">The sequence shown here is derived from an EMBL/GenBank/DDBJ whole genome shotgun (WGS) entry which is preliminary data.</text>
</comment>
<dbReference type="EMBL" id="ULHB01000040">
    <property type="protein sequence ID" value="SYW78339.1"/>
    <property type="molecule type" value="Genomic_DNA"/>
</dbReference>
<keyword evidence="5" id="KW-0378">Hydrolase</keyword>
<evidence type="ECO:0000256" key="7">
    <source>
        <dbReference type="ARBA" id="ARBA00023136"/>
    </source>
</evidence>
<evidence type="ECO:0000256" key="1">
    <source>
        <dbReference type="ARBA" id="ARBA00004127"/>
    </source>
</evidence>